<proteinExistence type="predicted"/>
<reference evidence="8" key="1">
    <citation type="journal article" date="2019" name="Int. J. Syst. Evol. Microbiol.">
        <title>The Global Catalogue of Microorganisms (GCM) 10K type strain sequencing project: providing services to taxonomists for standard genome sequencing and annotation.</title>
        <authorList>
            <consortium name="The Broad Institute Genomics Platform"/>
            <consortium name="The Broad Institute Genome Sequencing Center for Infectious Disease"/>
            <person name="Wu L."/>
            <person name="Ma J."/>
        </authorList>
    </citation>
    <scope>NUCLEOTIDE SEQUENCE [LARGE SCALE GENOMIC DNA]</scope>
    <source>
        <strain evidence="8">JCM 31890</strain>
    </source>
</reference>
<feature type="transmembrane region" description="Helical" evidence="5">
    <location>
        <begin position="286"/>
        <end position="305"/>
    </location>
</feature>
<comment type="caution">
    <text evidence="7">The sequence shown here is derived from an EMBL/GenBank/DDBJ whole genome shotgun (WGS) entry which is preliminary data.</text>
</comment>
<keyword evidence="4 5" id="KW-0472">Membrane</keyword>
<organism evidence="7 8">
    <name type="scientific">Acidovorax lacteus</name>
    <dbReference type="NCBI Taxonomy" id="1924988"/>
    <lineage>
        <taxon>Bacteria</taxon>
        <taxon>Pseudomonadati</taxon>
        <taxon>Pseudomonadota</taxon>
        <taxon>Betaproteobacteria</taxon>
        <taxon>Burkholderiales</taxon>
        <taxon>Comamonadaceae</taxon>
        <taxon>Acidovorax</taxon>
    </lineage>
</organism>
<keyword evidence="8" id="KW-1185">Reference proteome</keyword>
<feature type="transmembrane region" description="Helical" evidence="5">
    <location>
        <begin position="184"/>
        <end position="205"/>
    </location>
</feature>
<dbReference type="Gene3D" id="1.20.1420.30">
    <property type="entry name" value="NCX, central ion-binding region"/>
    <property type="match status" value="2"/>
</dbReference>
<feature type="transmembrane region" description="Helical" evidence="5">
    <location>
        <begin position="118"/>
        <end position="137"/>
    </location>
</feature>
<feature type="transmembrane region" description="Helical" evidence="5">
    <location>
        <begin position="15"/>
        <end position="36"/>
    </location>
</feature>
<feature type="transmembrane region" description="Helical" evidence="5">
    <location>
        <begin position="91"/>
        <end position="111"/>
    </location>
</feature>
<dbReference type="InterPro" id="IPR004481">
    <property type="entry name" value="K/Na/Ca-exchanger"/>
</dbReference>
<protein>
    <submittedName>
        <fullName evidence="7">Calcium/sodium antiporter</fullName>
    </submittedName>
</protein>
<feature type="transmembrane region" description="Helical" evidence="5">
    <location>
        <begin position="143"/>
        <end position="163"/>
    </location>
</feature>
<dbReference type="Pfam" id="PF01699">
    <property type="entry name" value="Na_Ca_ex"/>
    <property type="match status" value="2"/>
</dbReference>
<feature type="transmembrane region" description="Helical" evidence="5">
    <location>
        <begin position="211"/>
        <end position="230"/>
    </location>
</feature>
<feature type="domain" description="Sodium/calcium exchanger membrane region" evidence="6">
    <location>
        <begin position="18"/>
        <end position="157"/>
    </location>
</feature>
<keyword evidence="2 5" id="KW-0812">Transmembrane</keyword>
<evidence type="ECO:0000256" key="3">
    <source>
        <dbReference type="ARBA" id="ARBA00022989"/>
    </source>
</evidence>
<dbReference type="Gene3D" id="6.10.280.80">
    <property type="entry name" value="NCX, peripheral helical region"/>
    <property type="match status" value="1"/>
</dbReference>
<name>A0ABP8LLL4_9BURK</name>
<evidence type="ECO:0000259" key="6">
    <source>
        <dbReference type="Pfam" id="PF01699"/>
    </source>
</evidence>
<feature type="transmembrane region" description="Helical" evidence="5">
    <location>
        <begin position="251"/>
        <end position="274"/>
    </location>
</feature>
<evidence type="ECO:0000313" key="7">
    <source>
        <dbReference type="EMBL" id="GAA4430439.1"/>
    </source>
</evidence>
<dbReference type="InterPro" id="IPR044880">
    <property type="entry name" value="NCX_ion-bd_dom_sf"/>
</dbReference>
<dbReference type="Proteomes" id="UP001501788">
    <property type="component" value="Unassembled WGS sequence"/>
</dbReference>
<gene>
    <name evidence="7" type="ORF">GCM10023090_31810</name>
</gene>
<comment type="subcellular location">
    <subcellularLocation>
        <location evidence="1">Membrane</location>
        <topology evidence="1">Multi-pass membrane protein</topology>
    </subcellularLocation>
</comment>
<evidence type="ECO:0000256" key="1">
    <source>
        <dbReference type="ARBA" id="ARBA00004141"/>
    </source>
</evidence>
<sequence>MRGTARLLFELEMPMLTLAMFVGGLIALVAGAELLVRGASRMALALGIAPLVVGLTIVAFGTSAPEVAVSVGAVLQGQTQMAIGNVVGSNIFNVLFILGLSALITPLAVHLQVIRQEVPILIGSSVLLLVLSLDGTVGLFDGALLLGLLLAYTVFLIVQSRSAGSDTNDYDREAPAPGGWDARLPVQIAMIVAGLALLVLGAQWLVDAAVVFARALGVSELVIGLTIVAAGTSMPEVATSVMAAIKGERDIAVGNVVGSCTFNILGCLGLSGMVAGAQGVPVPPALLAFDLWVMLATTLACLPIFLSGREIARWEGLVFLGYYAAYVAYLILAAQQHATLPAFSSAMLGFVIPLTLVTLVVSLIRRPAGTGPG</sequence>
<dbReference type="EMBL" id="BAABEX010000031">
    <property type="protein sequence ID" value="GAA4430439.1"/>
    <property type="molecule type" value="Genomic_DNA"/>
</dbReference>
<evidence type="ECO:0000256" key="5">
    <source>
        <dbReference type="SAM" id="Phobius"/>
    </source>
</evidence>
<dbReference type="PANTHER" id="PTHR10846:SF8">
    <property type="entry name" value="INNER MEMBRANE PROTEIN YRBG"/>
    <property type="match status" value="1"/>
</dbReference>
<feature type="transmembrane region" description="Helical" evidence="5">
    <location>
        <begin position="43"/>
        <end position="62"/>
    </location>
</feature>
<dbReference type="InterPro" id="IPR004837">
    <property type="entry name" value="NaCa_Exmemb"/>
</dbReference>
<evidence type="ECO:0000256" key="2">
    <source>
        <dbReference type="ARBA" id="ARBA00022692"/>
    </source>
</evidence>
<feature type="transmembrane region" description="Helical" evidence="5">
    <location>
        <begin position="342"/>
        <end position="364"/>
    </location>
</feature>
<keyword evidence="3 5" id="KW-1133">Transmembrane helix</keyword>
<dbReference type="PANTHER" id="PTHR10846">
    <property type="entry name" value="SODIUM/POTASSIUM/CALCIUM EXCHANGER"/>
    <property type="match status" value="1"/>
</dbReference>
<accession>A0ABP8LLL4</accession>
<evidence type="ECO:0000313" key="8">
    <source>
        <dbReference type="Proteomes" id="UP001501788"/>
    </source>
</evidence>
<dbReference type="NCBIfam" id="TIGR00367">
    <property type="entry name" value="calcium/sodium antiporter"/>
    <property type="match status" value="1"/>
</dbReference>
<feature type="transmembrane region" description="Helical" evidence="5">
    <location>
        <begin position="317"/>
        <end position="336"/>
    </location>
</feature>
<evidence type="ECO:0000256" key="4">
    <source>
        <dbReference type="ARBA" id="ARBA00023136"/>
    </source>
</evidence>
<feature type="domain" description="Sodium/calcium exchanger membrane region" evidence="6">
    <location>
        <begin position="188"/>
        <end position="331"/>
    </location>
</feature>